<dbReference type="InterPro" id="IPR037893">
    <property type="entry name" value="CS_CacyBP"/>
</dbReference>
<dbReference type="InterPro" id="IPR007052">
    <property type="entry name" value="CS_dom"/>
</dbReference>
<evidence type="ECO:0000313" key="5">
    <source>
        <dbReference type="Proteomes" id="UP001515480"/>
    </source>
</evidence>
<proteinExistence type="predicted"/>
<dbReference type="InterPro" id="IPR052289">
    <property type="entry name" value="Calcyclin-binding_UBL-bridge"/>
</dbReference>
<evidence type="ECO:0000259" key="3">
    <source>
        <dbReference type="PROSITE" id="PS51203"/>
    </source>
</evidence>
<dbReference type="PANTHER" id="PTHR13164">
    <property type="entry name" value="CALICYLIN BINDING PROTEIN"/>
    <property type="match status" value="1"/>
</dbReference>
<feature type="compositionally biased region" description="Basic and acidic residues" evidence="1">
    <location>
        <begin position="263"/>
        <end position="274"/>
    </location>
</feature>
<sequence length="274" mass="30457">MAAENAQYTAGLKEDVAEIEALIADTARPKVRAILCDYLTQLQAEIRTRSIASAPAMNPSNPTPPQQTPRQTTAPNPAPTLGPVPVKLAARPPPPPLKSDYKPITSMAWDQDSYGKEPNNVYVYLTSGLDGIGEAKDRVSCEFSKSSFDLKIHDFGGRNYRLVKTNLDKDIIPHESKVVVKKNRITITLRKAKGAYGYDTWMDLVAKRPRGDEASKDPSAGIMDMMKQLYEDGDDNMKKMIGETMQKSRQEQMMPPDRQNFGLDDKLPKPDFGL</sequence>
<dbReference type="Gene3D" id="2.60.40.790">
    <property type="match status" value="1"/>
</dbReference>
<dbReference type="PROSITE" id="PS51203">
    <property type="entry name" value="CS"/>
    <property type="match status" value="1"/>
</dbReference>
<evidence type="ECO:0000259" key="2">
    <source>
        <dbReference type="PROSITE" id="PS51048"/>
    </source>
</evidence>
<dbReference type="GO" id="GO:0044548">
    <property type="term" value="F:S100 protein binding"/>
    <property type="evidence" value="ECO:0007669"/>
    <property type="project" value="InterPro"/>
</dbReference>
<comment type="caution">
    <text evidence="4">The sequence shown here is derived from an EMBL/GenBank/DDBJ whole genome shotgun (WGS) entry which is preliminary data.</text>
</comment>
<keyword evidence="5" id="KW-1185">Reference proteome</keyword>
<dbReference type="InterPro" id="IPR007699">
    <property type="entry name" value="SGS_dom"/>
</dbReference>
<feature type="region of interest" description="Disordered" evidence="1">
    <location>
        <begin position="51"/>
        <end position="101"/>
    </location>
</feature>
<evidence type="ECO:0000313" key="4">
    <source>
        <dbReference type="EMBL" id="KAL1524297.1"/>
    </source>
</evidence>
<evidence type="ECO:0008006" key="6">
    <source>
        <dbReference type="Google" id="ProtNLM"/>
    </source>
</evidence>
<feature type="domain" description="SGS" evidence="2">
    <location>
        <begin position="186"/>
        <end position="274"/>
    </location>
</feature>
<dbReference type="PROSITE" id="PS51048">
    <property type="entry name" value="SGS"/>
    <property type="match status" value="1"/>
</dbReference>
<dbReference type="Proteomes" id="UP001515480">
    <property type="component" value="Unassembled WGS sequence"/>
</dbReference>
<name>A0AB34JTZ1_PRYPA</name>
<evidence type="ECO:0000256" key="1">
    <source>
        <dbReference type="SAM" id="MobiDB-lite"/>
    </source>
</evidence>
<accession>A0AB34JTZ1</accession>
<dbReference type="Pfam" id="PF04969">
    <property type="entry name" value="CS"/>
    <property type="match status" value="1"/>
</dbReference>
<dbReference type="InterPro" id="IPR008978">
    <property type="entry name" value="HSP20-like_chaperone"/>
</dbReference>
<dbReference type="EMBL" id="JBGBPQ010000005">
    <property type="protein sequence ID" value="KAL1524297.1"/>
    <property type="molecule type" value="Genomic_DNA"/>
</dbReference>
<protein>
    <recommendedName>
        <fullName evidence="6">Calcyclin-binding protein</fullName>
    </recommendedName>
</protein>
<reference evidence="4 5" key="1">
    <citation type="journal article" date="2024" name="Science">
        <title>Giant polyketide synthase enzymes in the biosynthesis of giant marine polyether toxins.</title>
        <authorList>
            <person name="Fallon T.R."/>
            <person name="Shende V.V."/>
            <person name="Wierzbicki I.H."/>
            <person name="Pendleton A.L."/>
            <person name="Watervoot N.F."/>
            <person name="Auber R.P."/>
            <person name="Gonzalez D.J."/>
            <person name="Wisecaver J.H."/>
            <person name="Moore B.S."/>
        </authorList>
    </citation>
    <scope>NUCLEOTIDE SEQUENCE [LARGE SCALE GENOMIC DNA]</scope>
    <source>
        <strain evidence="4 5">12B1</strain>
    </source>
</reference>
<dbReference type="CDD" id="cd06468">
    <property type="entry name" value="p23_CacyBP"/>
    <property type="match status" value="1"/>
</dbReference>
<feature type="region of interest" description="Disordered" evidence="1">
    <location>
        <begin position="245"/>
        <end position="274"/>
    </location>
</feature>
<dbReference type="GO" id="GO:0015631">
    <property type="term" value="F:tubulin binding"/>
    <property type="evidence" value="ECO:0007669"/>
    <property type="project" value="InterPro"/>
</dbReference>
<gene>
    <name evidence="4" type="ORF">AB1Y20_019200</name>
</gene>
<organism evidence="4 5">
    <name type="scientific">Prymnesium parvum</name>
    <name type="common">Toxic golden alga</name>
    <dbReference type="NCBI Taxonomy" id="97485"/>
    <lineage>
        <taxon>Eukaryota</taxon>
        <taxon>Haptista</taxon>
        <taxon>Haptophyta</taxon>
        <taxon>Prymnesiophyceae</taxon>
        <taxon>Prymnesiales</taxon>
        <taxon>Prymnesiaceae</taxon>
        <taxon>Prymnesium</taxon>
    </lineage>
</organism>
<dbReference type="AlphaFoldDB" id="A0AB34JTZ1"/>
<dbReference type="GO" id="GO:0031625">
    <property type="term" value="F:ubiquitin protein ligase binding"/>
    <property type="evidence" value="ECO:0007669"/>
    <property type="project" value="InterPro"/>
</dbReference>
<dbReference type="SUPFAM" id="SSF49764">
    <property type="entry name" value="HSP20-like chaperones"/>
    <property type="match status" value="1"/>
</dbReference>
<dbReference type="GO" id="GO:0005634">
    <property type="term" value="C:nucleus"/>
    <property type="evidence" value="ECO:0007669"/>
    <property type="project" value="TreeGrafter"/>
</dbReference>
<feature type="domain" description="CS" evidence="3">
    <location>
        <begin position="102"/>
        <end position="205"/>
    </location>
</feature>
<dbReference type="PANTHER" id="PTHR13164:SF3">
    <property type="entry name" value="CALCYCLIN-BINDING PROTEIN"/>
    <property type="match status" value="1"/>
</dbReference>